<organism evidence="2 3">
    <name type="scientific">Streptomyces sp. 900116325</name>
    <dbReference type="NCBI Taxonomy" id="3154295"/>
    <lineage>
        <taxon>Bacteria</taxon>
        <taxon>Bacillati</taxon>
        <taxon>Actinomycetota</taxon>
        <taxon>Actinomycetes</taxon>
        <taxon>Kitasatosporales</taxon>
        <taxon>Streptomycetaceae</taxon>
        <taxon>Streptomyces</taxon>
    </lineage>
</organism>
<accession>A0ABV2U9D1</accession>
<feature type="region of interest" description="Disordered" evidence="1">
    <location>
        <begin position="1"/>
        <end position="21"/>
    </location>
</feature>
<evidence type="ECO:0000313" key="3">
    <source>
        <dbReference type="Proteomes" id="UP001550044"/>
    </source>
</evidence>
<dbReference type="Proteomes" id="UP001550044">
    <property type="component" value="Unassembled WGS sequence"/>
</dbReference>
<protein>
    <submittedName>
        <fullName evidence="2">Uncharacterized protein</fullName>
    </submittedName>
</protein>
<evidence type="ECO:0000313" key="2">
    <source>
        <dbReference type="EMBL" id="MET8433423.1"/>
    </source>
</evidence>
<evidence type="ECO:0000256" key="1">
    <source>
        <dbReference type="SAM" id="MobiDB-lite"/>
    </source>
</evidence>
<keyword evidence="3" id="KW-1185">Reference proteome</keyword>
<proteinExistence type="predicted"/>
<reference evidence="2 3" key="1">
    <citation type="submission" date="2024-06" db="EMBL/GenBank/DDBJ databases">
        <title>The Natural Products Discovery Center: Release of the First 8490 Sequenced Strains for Exploring Actinobacteria Biosynthetic Diversity.</title>
        <authorList>
            <person name="Kalkreuter E."/>
            <person name="Kautsar S.A."/>
            <person name="Yang D."/>
            <person name="Bader C.D."/>
            <person name="Teijaro C.N."/>
            <person name="Fluegel L."/>
            <person name="Davis C.M."/>
            <person name="Simpson J.R."/>
            <person name="Lauterbach L."/>
            <person name="Steele A.D."/>
            <person name="Gui C."/>
            <person name="Meng S."/>
            <person name="Li G."/>
            <person name="Viehrig K."/>
            <person name="Ye F."/>
            <person name="Su P."/>
            <person name="Kiefer A.F."/>
            <person name="Nichols A."/>
            <person name="Cepeda A.J."/>
            <person name="Yan W."/>
            <person name="Fan B."/>
            <person name="Jiang Y."/>
            <person name="Adhikari A."/>
            <person name="Zheng C.-J."/>
            <person name="Schuster L."/>
            <person name="Cowan T.M."/>
            <person name="Smanski M.J."/>
            <person name="Chevrette M.G."/>
            <person name="De Carvalho L.P.S."/>
            <person name="Shen B."/>
        </authorList>
    </citation>
    <scope>NUCLEOTIDE SEQUENCE [LARGE SCALE GENOMIC DNA]</scope>
    <source>
        <strain evidence="2 3">NPDC005137</strain>
    </source>
</reference>
<comment type="caution">
    <text evidence="2">The sequence shown here is derived from an EMBL/GenBank/DDBJ whole genome shotgun (WGS) entry which is preliminary data.</text>
</comment>
<dbReference type="RefSeq" id="WP_356709525.1">
    <property type="nucleotide sequence ID" value="NZ_JBEXIP010000006.1"/>
</dbReference>
<sequence length="118" mass="12940">MHVDLGTVSGPESATDSSRPVVASVHASRGSFVVTLGQQERSFGIRMWWTGVGEAARGRTTELRTVVDIAHAWQVETSVAELRTRWPFLKIDELSPWLTSDVRPLPSNGSSYGTLRMG</sequence>
<dbReference type="EMBL" id="JBEXIP010000006">
    <property type="protein sequence ID" value="MET8433423.1"/>
    <property type="molecule type" value="Genomic_DNA"/>
</dbReference>
<gene>
    <name evidence="2" type="ORF">ABZV61_11580</name>
</gene>
<name>A0ABV2U9D1_9ACTN</name>